<dbReference type="InterPro" id="IPR005818">
    <property type="entry name" value="Histone_H1/H5_H15"/>
</dbReference>
<dbReference type="PROSITE" id="PS51504">
    <property type="entry name" value="H15"/>
    <property type="match status" value="1"/>
</dbReference>
<feature type="compositionally biased region" description="Basic residues" evidence="1">
    <location>
        <begin position="68"/>
        <end position="79"/>
    </location>
</feature>
<dbReference type="InterPro" id="IPR036388">
    <property type="entry name" value="WH-like_DNA-bd_sf"/>
</dbReference>
<dbReference type="SMART" id="SM00526">
    <property type="entry name" value="H15"/>
    <property type="match status" value="1"/>
</dbReference>
<feature type="compositionally biased region" description="Low complexity" evidence="1">
    <location>
        <begin position="38"/>
        <end position="67"/>
    </location>
</feature>
<evidence type="ECO:0000313" key="3">
    <source>
        <dbReference type="EMBL" id="AAL30822.1"/>
    </source>
</evidence>
<reference evidence="3" key="1">
    <citation type="submission" date="2001-10" db="EMBL/GenBank/DDBJ databases">
        <title>A Partial Putative Histone H1 from Physarum polycephalum.</title>
        <authorList>
            <person name="Huggins C.F."/>
            <person name="Thiriet C."/>
            <person name="Hayes J.J."/>
        </authorList>
    </citation>
    <scope>NUCLEOTIDE SEQUENCE</scope>
</reference>
<dbReference type="GO" id="GO:0006334">
    <property type="term" value="P:nucleosome assembly"/>
    <property type="evidence" value="ECO:0007669"/>
    <property type="project" value="InterPro"/>
</dbReference>
<dbReference type="GO" id="GO:0000786">
    <property type="term" value="C:nucleosome"/>
    <property type="evidence" value="ECO:0007669"/>
    <property type="project" value="InterPro"/>
</dbReference>
<dbReference type="Gene3D" id="1.10.10.10">
    <property type="entry name" value="Winged helix-like DNA-binding domain superfamily/Winged helix DNA-binding domain"/>
    <property type="match status" value="1"/>
</dbReference>
<dbReference type="GO" id="GO:0003677">
    <property type="term" value="F:DNA binding"/>
    <property type="evidence" value="ECO:0007669"/>
    <property type="project" value="InterPro"/>
</dbReference>
<name>Q8WT67_PHYPO</name>
<organism evidence="3">
    <name type="scientific">Physarum polycephalum</name>
    <name type="common">Many-headed slime mold</name>
    <name type="synonym">Badhamia polycephala</name>
    <dbReference type="NCBI Taxonomy" id="5791"/>
    <lineage>
        <taxon>Eukaryota</taxon>
        <taxon>Amoebozoa</taxon>
        <taxon>Evosea</taxon>
        <taxon>Eumycetozoa</taxon>
        <taxon>Myxogastria</taxon>
        <taxon>Myxogastromycetidae</taxon>
        <taxon>Physariida</taxon>
        <taxon>Physaraceae</taxon>
        <taxon>Physarum</taxon>
    </lineage>
</organism>
<sequence>ARAPAKATRSPSKRTSTKKAAPKKAAPAKKAAPKRKSPSSSPKKAAPKKAPATKKTTTTKKVAAGKKSTSKKTSTHKSHSPTATAIIQAIVAQKARGGVSRQAIIKHVLAHHKDFTETHVKSAIKLMEREHETIARKEGKQSFTISAKGKKSYSE</sequence>
<proteinExistence type="predicted"/>
<dbReference type="InterPro" id="IPR036390">
    <property type="entry name" value="WH_DNA-bd_sf"/>
</dbReference>
<dbReference type="SUPFAM" id="SSF46785">
    <property type="entry name" value="Winged helix' DNA-binding domain"/>
    <property type="match status" value="1"/>
</dbReference>
<feature type="domain" description="H15" evidence="2">
    <location>
        <begin position="78"/>
        <end position="147"/>
    </location>
</feature>
<feature type="non-terminal residue" evidence="3">
    <location>
        <position position="155"/>
    </location>
</feature>
<accession>Q8WT67</accession>
<feature type="non-terminal residue" evidence="3">
    <location>
        <position position="1"/>
    </location>
</feature>
<evidence type="ECO:0000256" key="1">
    <source>
        <dbReference type="SAM" id="MobiDB-lite"/>
    </source>
</evidence>
<dbReference type="AlphaFoldDB" id="Q8WT67"/>
<protein>
    <submittedName>
        <fullName evidence="3">Histone H1</fullName>
    </submittedName>
</protein>
<dbReference type="Pfam" id="PF00538">
    <property type="entry name" value="Linker_histone"/>
    <property type="match status" value="1"/>
</dbReference>
<feature type="region of interest" description="Disordered" evidence="1">
    <location>
        <begin position="1"/>
        <end position="83"/>
    </location>
</feature>
<evidence type="ECO:0000259" key="2">
    <source>
        <dbReference type="PROSITE" id="PS51504"/>
    </source>
</evidence>
<dbReference type="EMBL" id="AF438185">
    <property type="protein sequence ID" value="AAL30822.1"/>
    <property type="molecule type" value="Genomic_DNA"/>
</dbReference>
<feature type="compositionally biased region" description="Basic residues" evidence="1">
    <location>
        <begin position="11"/>
        <end position="22"/>
    </location>
</feature>